<accession>F0F9B5</accession>
<feature type="transmembrane region" description="Helical" evidence="1">
    <location>
        <begin position="300"/>
        <end position="317"/>
    </location>
</feature>
<feature type="transmembrane region" description="Helical" evidence="1">
    <location>
        <begin position="248"/>
        <end position="265"/>
    </location>
</feature>
<name>F0F9B5_9BACT</name>
<organism evidence="2 3">
    <name type="scientific">Prevotella multiformis DSM 16608</name>
    <dbReference type="NCBI Taxonomy" id="888743"/>
    <lineage>
        <taxon>Bacteria</taxon>
        <taxon>Pseudomonadati</taxon>
        <taxon>Bacteroidota</taxon>
        <taxon>Bacteroidia</taxon>
        <taxon>Bacteroidales</taxon>
        <taxon>Prevotellaceae</taxon>
        <taxon>Prevotella</taxon>
    </lineage>
</organism>
<feature type="transmembrane region" description="Helical" evidence="1">
    <location>
        <begin position="114"/>
        <end position="133"/>
    </location>
</feature>
<feature type="transmembrane region" description="Helical" evidence="1">
    <location>
        <begin position="154"/>
        <end position="177"/>
    </location>
</feature>
<proteinExistence type="predicted"/>
<dbReference type="HOGENOM" id="CLU_862935_0_0_10"/>
<dbReference type="Proteomes" id="UP000005697">
    <property type="component" value="Unassembled WGS sequence"/>
</dbReference>
<feature type="transmembrane region" description="Helical" evidence="1">
    <location>
        <begin position="277"/>
        <end position="294"/>
    </location>
</feature>
<dbReference type="STRING" id="888743.HMPREF9141_2182"/>
<evidence type="ECO:0008006" key="4">
    <source>
        <dbReference type="Google" id="ProtNLM"/>
    </source>
</evidence>
<evidence type="ECO:0000313" key="3">
    <source>
        <dbReference type="Proteomes" id="UP000005697"/>
    </source>
</evidence>
<comment type="caution">
    <text evidence="2">The sequence shown here is derived from an EMBL/GenBank/DDBJ whole genome shotgun (WGS) entry which is preliminary data.</text>
</comment>
<dbReference type="EMBL" id="AEWX01000029">
    <property type="protein sequence ID" value="EGC19289.1"/>
    <property type="molecule type" value="Genomic_DNA"/>
</dbReference>
<feature type="transmembrane region" description="Helical" evidence="1">
    <location>
        <begin position="223"/>
        <end position="242"/>
    </location>
</feature>
<evidence type="ECO:0000313" key="2">
    <source>
        <dbReference type="EMBL" id="EGC19289.1"/>
    </source>
</evidence>
<keyword evidence="1" id="KW-0812">Transmembrane</keyword>
<evidence type="ECO:0000256" key="1">
    <source>
        <dbReference type="SAM" id="Phobius"/>
    </source>
</evidence>
<sequence>MVHKGQGRIRLLAIRSKHMNFLKLQLLIVYRLMKGLGTIVSVLLLCVAGLLLYILSLAPQTNIILVDAALVAGFHYSRGDRELLQTLYGSEKRLLMAEYVLLSTPFMAVCALRLYWVPLLMCLATAIALPMLPRPRLQFTMFTYPFLLKGSYQYAGSMRTLLIPYLLGIFASCMGLLYHNINITYATLLLFVYLLGFLICQPVRKSHLMFYSSPLRMIHLQSIYAIGNTFALLCPFFAILLIHKADALVIGEVVMIYILATLFLFQSELIRYFKIDNPIVIMIVLSALFMVDAAGYMKTVMIPLAAFTTLLLSFMVYSKYSA</sequence>
<gene>
    <name evidence="2" type="ORF">HMPREF9141_2182</name>
</gene>
<protein>
    <recommendedName>
        <fullName evidence="4">Beta-carotene 15,15'-monooxygenase</fullName>
    </recommendedName>
</protein>
<reference evidence="2 3" key="1">
    <citation type="submission" date="2011-01" db="EMBL/GenBank/DDBJ databases">
        <authorList>
            <person name="Muzny D."/>
            <person name="Qin X."/>
            <person name="Deng J."/>
            <person name="Jiang H."/>
            <person name="Liu Y."/>
            <person name="Qu J."/>
            <person name="Song X.-Z."/>
            <person name="Zhang L."/>
            <person name="Thornton R."/>
            <person name="Coyle M."/>
            <person name="Francisco L."/>
            <person name="Jackson L."/>
            <person name="Javaid M."/>
            <person name="Korchina V."/>
            <person name="Kovar C."/>
            <person name="Mata R."/>
            <person name="Mathew T."/>
            <person name="Ngo R."/>
            <person name="Nguyen L."/>
            <person name="Nguyen N."/>
            <person name="Okwuonu G."/>
            <person name="Ongeri F."/>
            <person name="Pham C."/>
            <person name="Simmons D."/>
            <person name="Wilczek-Boney K."/>
            <person name="Hale W."/>
            <person name="Jakkamsetti A."/>
            <person name="Pham P."/>
            <person name="Ruth R."/>
            <person name="San Lucas F."/>
            <person name="Warren J."/>
            <person name="Zhang J."/>
            <person name="Zhao Z."/>
            <person name="Zhou C."/>
            <person name="Zhu D."/>
            <person name="Lee S."/>
            <person name="Bess C."/>
            <person name="Blankenburg K."/>
            <person name="Forbes L."/>
            <person name="Fu Q."/>
            <person name="Gubbala S."/>
            <person name="Hirani K."/>
            <person name="Jayaseelan J.C."/>
            <person name="Lara F."/>
            <person name="Munidasa M."/>
            <person name="Palculict T."/>
            <person name="Patil S."/>
            <person name="Pu L.-L."/>
            <person name="Saada N."/>
            <person name="Tang L."/>
            <person name="Weissenberger G."/>
            <person name="Zhu Y."/>
            <person name="Hemphill L."/>
            <person name="Shang Y."/>
            <person name="Youmans B."/>
            <person name="Ayvaz T."/>
            <person name="Ross M."/>
            <person name="Santibanez J."/>
            <person name="Aqrawi P."/>
            <person name="Gross S."/>
            <person name="Joshi V."/>
            <person name="Fowler G."/>
            <person name="Nazareth L."/>
            <person name="Reid J."/>
            <person name="Worley K."/>
            <person name="Petrosino J."/>
            <person name="Highlander S."/>
            <person name="Gibbs R."/>
        </authorList>
    </citation>
    <scope>NUCLEOTIDE SEQUENCE [LARGE SCALE GENOMIC DNA]</scope>
    <source>
        <strain evidence="2 3">DSM 16608</strain>
    </source>
</reference>
<keyword evidence="1" id="KW-0472">Membrane</keyword>
<feature type="transmembrane region" description="Helical" evidence="1">
    <location>
        <begin position="35"/>
        <end position="55"/>
    </location>
</feature>
<keyword evidence="3" id="KW-1185">Reference proteome</keyword>
<keyword evidence="1" id="KW-1133">Transmembrane helix</keyword>
<dbReference type="AlphaFoldDB" id="F0F9B5"/>
<feature type="transmembrane region" description="Helical" evidence="1">
    <location>
        <begin position="183"/>
        <end position="203"/>
    </location>
</feature>
<dbReference type="eggNOG" id="ENOG502ZENS">
    <property type="taxonomic scope" value="Bacteria"/>
</dbReference>